<dbReference type="Proteomes" id="UP001054252">
    <property type="component" value="Unassembled WGS sequence"/>
</dbReference>
<evidence type="ECO:0000313" key="2">
    <source>
        <dbReference type="Proteomes" id="UP001054252"/>
    </source>
</evidence>
<dbReference type="EMBL" id="BPVZ01000009">
    <property type="protein sequence ID" value="GKU95650.1"/>
    <property type="molecule type" value="Genomic_DNA"/>
</dbReference>
<comment type="caution">
    <text evidence="1">The sequence shown here is derived from an EMBL/GenBank/DDBJ whole genome shotgun (WGS) entry which is preliminary data.</text>
</comment>
<protein>
    <submittedName>
        <fullName evidence="1">Uncharacterized protein</fullName>
    </submittedName>
</protein>
<reference evidence="1 2" key="1">
    <citation type="journal article" date="2021" name="Commun. Biol.">
        <title>The genome of Shorea leprosula (Dipterocarpaceae) highlights the ecological relevance of drought in aseasonal tropical rainforests.</title>
        <authorList>
            <person name="Ng K.K.S."/>
            <person name="Kobayashi M.J."/>
            <person name="Fawcett J.A."/>
            <person name="Hatakeyama M."/>
            <person name="Paape T."/>
            <person name="Ng C.H."/>
            <person name="Ang C.C."/>
            <person name="Tnah L.H."/>
            <person name="Lee C.T."/>
            <person name="Nishiyama T."/>
            <person name="Sese J."/>
            <person name="O'Brien M.J."/>
            <person name="Copetti D."/>
            <person name="Mohd Noor M.I."/>
            <person name="Ong R.C."/>
            <person name="Putra M."/>
            <person name="Sireger I.Z."/>
            <person name="Indrioko S."/>
            <person name="Kosugi Y."/>
            <person name="Izuno A."/>
            <person name="Isagi Y."/>
            <person name="Lee S.L."/>
            <person name="Shimizu K.K."/>
        </authorList>
    </citation>
    <scope>NUCLEOTIDE SEQUENCE [LARGE SCALE GENOMIC DNA]</scope>
    <source>
        <strain evidence="1">214</strain>
    </source>
</reference>
<accession>A0AAV5IEG8</accession>
<evidence type="ECO:0000313" key="1">
    <source>
        <dbReference type="EMBL" id="GKU95650.1"/>
    </source>
</evidence>
<proteinExistence type="predicted"/>
<organism evidence="1 2">
    <name type="scientific">Rubroshorea leprosula</name>
    <dbReference type="NCBI Taxonomy" id="152421"/>
    <lineage>
        <taxon>Eukaryota</taxon>
        <taxon>Viridiplantae</taxon>
        <taxon>Streptophyta</taxon>
        <taxon>Embryophyta</taxon>
        <taxon>Tracheophyta</taxon>
        <taxon>Spermatophyta</taxon>
        <taxon>Magnoliopsida</taxon>
        <taxon>eudicotyledons</taxon>
        <taxon>Gunneridae</taxon>
        <taxon>Pentapetalae</taxon>
        <taxon>rosids</taxon>
        <taxon>malvids</taxon>
        <taxon>Malvales</taxon>
        <taxon>Dipterocarpaceae</taxon>
        <taxon>Rubroshorea</taxon>
    </lineage>
</organism>
<keyword evidence="2" id="KW-1185">Reference proteome</keyword>
<gene>
    <name evidence="1" type="ORF">SLEP1_g8982</name>
</gene>
<sequence>MLLSCLFQVEVKGKEVECNTSLGRLGQQLKLEKAQNRGAREMKDMKMGSKFLGRRREPQTNRKIKSTV</sequence>
<name>A0AAV5IEG8_9ROSI</name>
<dbReference type="AlphaFoldDB" id="A0AAV5IEG8"/>